<dbReference type="GO" id="GO:0003700">
    <property type="term" value="F:DNA-binding transcription factor activity"/>
    <property type="evidence" value="ECO:0007669"/>
    <property type="project" value="TreeGrafter"/>
</dbReference>
<dbReference type="PANTHER" id="PTHR24567:SF74">
    <property type="entry name" value="HTH-TYPE TRANSCRIPTIONAL REGULATOR ARCR"/>
    <property type="match status" value="1"/>
</dbReference>
<name>A0A975ID44_9SPIR</name>
<dbReference type="PRINTS" id="PR00103">
    <property type="entry name" value="CAMPKINASE"/>
</dbReference>
<dbReference type="RefSeq" id="WP_210117159.1">
    <property type="nucleotide sequence ID" value="NZ_CP054257.1"/>
</dbReference>
<organism evidence="2 3">
    <name type="scientific">Treponema parvum</name>
    <dbReference type="NCBI Taxonomy" id="138851"/>
    <lineage>
        <taxon>Bacteria</taxon>
        <taxon>Pseudomonadati</taxon>
        <taxon>Spirochaetota</taxon>
        <taxon>Spirochaetia</taxon>
        <taxon>Spirochaetales</taxon>
        <taxon>Treponemataceae</taxon>
        <taxon>Treponema</taxon>
    </lineage>
</organism>
<feature type="domain" description="Cyclic nucleotide-binding" evidence="1">
    <location>
        <begin position="215"/>
        <end position="313"/>
    </location>
</feature>
<dbReference type="SMART" id="SM00100">
    <property type="entry name" value="cNMP"/>
    <property type="match status" value="2"/>
</dbReference>
<sequence length="415" mass="47225">MPKAVKYTKGSIIYFSGDKDDRVFILQSGIVILTTHDIESNSQITEQVKTGEFFGVKSALGHFPREETATVLTDSIVITMNVAEFETLFSSKKDVIIKMLRVFSHQLRMVHKKIESILHNSEEINQASGMLSVAKSFYNDEQYRSCCDVCIKLLTRCPNSELKETVAKLYADSKLRYDKTTARKHRTLPAQNAAPAKGALKQFSLPAFERFAKMFEPEQVIISEFEPGDCFYLIQSGEVQLVKCVNGAKKNLDILKPGEFFGEMAILDNSPRSATCVAINQVELLEFNKENFQSLIAGNPQIALILLKLFCKRIYDQKRRLNILVISDLQARIADVFVMYDEMNPVQNTEDRSRKFNLTIASVAHWAGLTPEVAREEINKFIEKRKLEVFENYMIVSNITDMKRIVDTKSVQKTN</sequence>
<protein>
    <submittedName>
        <fullName evidence="2">Crp/Fnr family transcriptional regulator</fullName>
    </submittedName>
</protein>
<dbReference type="AlphaFoldDB" id="A0A975ID44"/>
<dbReference type="PROSITE" id="PS50042">
    <property type="entry name" value="CNMP_BINDING_3"/>
    <property type="match status" value="2"/>
</dbReference>
<reference evidence="2" key="1">
    <citation type="submission" date="2020-05" db="EMBL/GenBank/DDBJ databases">
        <authorList>
            <person name="Zeng H."/>
            <person name="Chan Y.K."/>
            <person name="Watt R.M."/>
        </authorList>
    </citation>
    <scope>NUCLEOTIDE SEQUENCE</scope>
    <source>
        <strain evidence="2">ATCC 700773</strain>
    </source>
</reference>
<dbReference type="InterPro" id="IPR000595">
    <property type="entry name" value="cNMP-bd_dom"/>
</dbReference>
<gene>
    <name evidence="2" type="ORF">HRI96_09720</name>
</gene>
<reference evidence="2" key="2">
    <citation type="journal article" date="2021" name="Microbiol. Resour. Announc.">
        <title>Complete Genome Sequences of Three Human Oral Treponema parvum Isolates.</title>
        <authorList>
            <person name="Zeng H."/>
            <person name="Watt R.M."/>
        </authorList>
    </citation>
    <scope>NUCLEOTIDE SEQUENCE</scope>
    <source>
        <strain evidence="2">ATCC 700773</strain>
    </source>
</reference>
<dbReference type="PANTHER" id="PTHR24567">
    <property type="entry name" value="CRP FAMILY TRANSCRIPTIONAL REGULATORY PROTEIN"/>
    <property type="match status" value="1"/>
</dbReference>
<feature type="domain" description="Cyclic nucleotide-binding" evidence="1">
    <location>
        <begin position="1"/>
        <end position="106"/>
    </location>
</feature>
<dbReference type="GO" id="GO:0005829">
    <property type="term" value="C:cytosol"/>
    <property type="evidence" value="ECO:0007669"/>
    <property type="project" value="TreeGrafter"/>
</dbReference>
<dbReference type="CDD" id="cd00038">
    <property type="entry name" value="CAP_ED"/>
    <property type="match status" value="2"/>
</dbReference>
<dbReference type="EMBL" id="CP054257">
    <property type="protein sequence ID" value="QTQ12447.1"/>
    <property type="molecule type" value="Genomic_DNA"/>
</dbReference>
<dbReference type="Pfam" id="PF00027">
    <property type="entry name" value="cNMP_binding"/>
    <property type="match status" value="2"/>
</dbReference>
<dbReference type="InterPro" id="IPR050397">
    <property type="entry name" value="Env_Response_Regulators"/>
</dbReference>
<evidence type="ECO:0000313" key="3">
    <source>
        <dbReference type="Proteomes" id="UP000671995"/>
    </source>
</evidence>
<accession>A0A975ID44</accession>
<dbReference type="Gene3D" id="2.60.120.10">
    <property type="entry name" value="Jelly Rolls"/>
    <property type="match status" value="2"/>
</dbReference>
<dbReference type="SUPFAM" id="SSF51206">
    <property type="entry name" value="cAMP-binding domain-like"/>
    <property type="match status" value="2"/>
</dbReference>
<dbReference type="InterPro" id="IPR018490">
    <property type="entry name" value="cNMP-bd_dom_sf"/>
</dbReference>
<evidence type="ECO:0000259" key="1">
    <source>
        <dbReference type="PROSITE" id="PS50042"/>
    </source>
</evidence>
<dbReference type="InterPro" id="IPR014710">
    <property type="entry name" value="RmlC-like_jellyroll"/>
</dbReference>
<proteinExistence type="predicted"/>
<evidence type="ECO:0000313" key="2">
    <source>
        <dbReference type="EMBL" id="QTQ12447.1"/>
    </source>
</evidence>
<dbReference type="Proteomes" id="UP000671995">
    <property type="component" value="Chromosome"/>
</dbReference>